<organism evidence="2 3">
    <name type="scientific">SAR86 cluster bacterium</name>
    <dbReference type="NCBI Taxonomy" id="2030880"/>
    <lineage>
        <taxon>Bacteria</taxon>
        <taxon>Pseudomonadati</taxon>
        <taxon>Pseudomonadota</taxon>
        <taxon>Gammaproteobacteria</taxon>
        <taxon>SAR86 cluster</taxon>
    </lineage>
</organism>
<evidence type="ECO:0000256" key="1">
    <source>
        <dbReference type="SAM" id="SignalP"/>
    </source>
</evidence>
<name>A0A2A4X3M8_9GAMM</name>
<dbReference type="InterPro" id="IPR002816">
    <property type="entry name" value="TraB/PrgY/GumN_fam"/>
</dbReference>
<dbReference type="EMBL" id="NVUL01000047">
    <property type="protein sequence ID" value="PCI77238.1"/>
    <property type="molecule type" value="Genomic_DNA"/>
</dbReference>
<dbReference type="PANTHER" id="PTHR40590:SF1">
    <property type="entry name" value="CYTOPLASMIC PROTEIN"/>
    <property type="match status" value="1"/>
</dbReference>
<feature type="chain" id="PRO_5013173051" evidence="1">
    <location>
        <begin position="29"/>
        <end position="294"/>
    </location>
</feature>
<comment type="caution">
    <text evidence="2">The sequence shown here is derived from an EMBL/GenBank/DDBJ whole genome shotgun (WGS) entry which is preliminary data.</text>
</comment>
<dbReference type="InterPro" id="IPR047111">
    <property type="entry name" value="YbaP-like"/>
</dbReference>
<dbReference type="Pfam" id="PF01963">
    <property type="entry name" value="TraB_PrgY_gumN"/>
    <property type="match status" value="1"/>
</dbReference>
<evidence type="ECO:0000313" key="3">
    <source>
        <dbReference type="Proteomes" id="UP000218767"/>
    </source>
</evidence>
<reference evidence="3" key="1">
    <citation type="submission" date="2017-08" db="EMBL/GenBank/DDBJ databases">
        <title>A dynamic microbial community with high functional redundancy inhabits the cold, oxic subseafloor aquifer.</title>
        <authorList>
            <person name="Tully B.J."/>
            <person name="Wheat C.G."/>
            <person name="Glazer B.T."/>
            <person name="Huber J.A."/>
        </authorList>
    </citation>
    <scope>NUCLEOTIDE SEQUENCE [LARGE SCALE GENOMIC DNA]</scope>
</reference>
<evidence type="ECO:0000313" key="2">
    <source>
        <dbReference type="EMBL" id="PCI77238.1"/>
    </source>
</evidence>
<protein>
    <submittedName>
        <fullName evidence="2">TraB/GumN family protein</fullName>
    </submittedName>
</protein>
<accession>A0A2A4X3M8</accession>
<dbReference type="Proteomes" id="UP000218767">
    <property type="component" value="Unassembled WGS sequence"/>
</dbReference>
<keyword evidence="1" id="KW-0732">Signal</keyword>
<dbReference type="CDD" id="cd14789">
    <property type="entry name" value="Tiki"/>
    <property type="match status" value="1"/>
</dbReference>
<dbReference type="AlphaFoldDB" id="A0A2A4X3M8"/>
<proteinExistence type="predicted"/>
<sequence length="294" mass="32204">MQELMESIRRPCAVFVCAFLLSLSQAQADTSVWSVRSGDNVIYLGGTVHLLRPGDYPLPGEFEEAYQASSELYFETDIGAMSDLSVQTQMLQQLTYGDDKSLSTVLSDEAYRALSAYTATAGLPIAMLDKFKPGLLISTLQILVFQSMGFTPQGVDAFFHTRAVADGKAEGQLETVQEQIGFIAAMGAGNESEFILLSLEELAETADVMEDMIGAWRTGDAEGLSELFVEDMKVEAPELYDSLLLQRNLKWIPQIDSMLQDADTEFVLVGAAHIVGENGLLDLLSQKGYEINQL</sequence>
<dbReference type="PANTHER" id="PTHR40590">
    <property type="entry name" value="CYTOPLASMIC PROTEIN-RELATED"/>
    <property type="match status" value="1"/>
</dbReference>
<gene>
    <name evidence="2" type="ORF">COB20_08490</name>
</gene>
<feature type="signal peptide" evidence="1">
    <location>
        <begin position="1"/>
        <end position="28"/>
    </location>
</feature>